<reference evidence="3 4" key="1">
    <citation type="submission" date="2020-08" db="EMBL/GenBank/DDBJ databases">
        <title>Sequencing the genomes of 1000 actinobacteria strains.</title>
        <authorList>
            <person name="Klenk H.-P."/>
        </authorList>
    </citation>
    <scope>NUCLEOTIDE SEQUENCE [LARGE SCALE GENOMIC DNA]</scope>
    <source>
        <strain evidence="3 4">DSM 23974</strain>
    </source>
</reference>
<evidence type="ECO:0000259" key="1">
    <source>
        <dbReference type="Pfam" id="PF06616"/>
    </source>
</evidence>
<dbReference type="Gene3D" id="3.40.1350.80">
    <property type="match status" value="1"/>
</dbReference>
<dbReference type="AlphaFoldDB" id="A0A7W7M228"/>
<keyword evidence="4" id="KW-1185">Reference proteome</keyword>
<evidence type="ECO:0000313" key="4">
    <source>
        <dbReference type="Proteomes" id="UP000540191"/>
    </source>
</evidence>
<dbReference type="GO" id="GO:0000287">
    <property type="term" value="F:magnesium ion binding"/>
    <property type="evidence" value="ECO:0007669"/>
    <property type="project" value="InterPro"/>
</dbReference>
<comment type="caution">
    <text evidence="3">The sequence shown here is derived from an EMBL/GenBank/DDBJ whole genome shotgun (WGS) entry which is preliminary data.</text>
</comment>
<dbReference type="EC" id="3.1.21.4" evidence="3"/>
<dbReference type="InterPro" id="IPR009528">
    <property type="entry name" value="Restrct_endonuc_II_BsuBI_C"/>
</dbReference>
<evidence type="ECO:0000259" key="2">
    <source>
        <dbReference type="Pfam" id="PF17728"/>
    </source>
</evidence>
<dbReference type="InterPro" id="IPR041963">
    <property type="entry name" value="BsuBI/PstI_C_sf"/>
</dbReference>
<dbReference type="EMBL" id="JACHNA010000001">
    <property type="protein sequence ID" value="MBB4734715.1"/>
    <property type="molecule type" value="Genomic_DNA"/>
</dbReference>
<dbReference type="GO" id="GO:0009307">
    <property type="term" value="P:DNA restriction-modification system"/>
    <property type="evidence" value="ECO:0007669"/>
    <property type="project" value="InterPro"/>
</dbReference>
<sequence>MTKTNEASQILEAFGFDAGRTNLRSALILLALAQVGPDDDWATAKNPMMTVDGIRKYINDVYGTQIRAANQGNLYAPNTRETFRRQTLHQFRDAGFVIYNDDDPGRAPNSSKNNYRINPKALEVLSQFATPGFASAMESYLEQAPGLLAKYRAAREMTRIPVTLPGGKALSLSGGGQNVLIKAMIEDFCGYYAPGGQVLYIGDADEKLAHFDADALGSLGVTVDTHGQLPDLVVYLPQKNWLFLMEAASTHGPVDAKRHGELQALFAGSTAGLVYVSCFPDRATMRRFLAELAWETEAWCASDPTHMIHLNGDKFLGPYTAPSSIDEG</sequence>
<accession>A0A7W7M228</accession>
<dbReference type="Pfam" id="PF06616">
    <property type="entry name" value="BsuBI_PstI_RE"/>
    <property type="match status" value="1"/>
</dbReference>
<dbReference type="Gene3D" id="1.10.10.1820">
    <property type="entry name" value="BsuBI/PstI restriction endonuclease-like"/>
    <property type="match status" value="1"/>
</dbReference>
<dbReference type="GO" id="GO:0003677">
    <property type="term" value="F:DNA binding"/>
    <property type="evidence" value="ECO:0007669"/>
    <property type="project" value="InterPro"/>
</dbReference>
<dbReference type="Proteomes" id="UP000540191">
    <property type="component" value="Unassembled WGS sequence"/>
</dbReference>
<proteinExistence type="predicted"/>
<gene>
    <name evidence="3" type="ORF">HDA30_000223</name>
</gene>
<evidence type="ECO:0000313" key="3">
    <source>
        <dbReference type="EMBL" id="MBB4734715.1"/>
    </source>
</evidence>
<dbReference type="InterPro" id="IPR041454">
    <property type="entry name" value="BsuBI/PstI_N"/>
</dbReference>
<dbReference type="RefSeq" id="WP_184240845.1">
    <property type="nucleotide sequence ID" value="NZ_JACHNA010000001.1"/>
</dbReference>
<dbReference type="GO" id="GO:0009036">
    <property type="term" value="F:type II site-specific deoxyribonuclease activity"/>
    <property type="evidence" value="ECO:0007669"/>
    <property type="project" value="UniProtKB-EC"/>
</dbReference>
<protein>
    <submittedName>
        <fullName evidence="3">Type II restriction enzyme</fullName>
        <ecNumber evidence="3">3.1.21.4</ecNumber>
    </submittedName>
</protein>
<dbReference type="Pfam" id="PF17728">
    <property type="entry name" value="BsuBI_PstI_RE_N"/>
    <property type="match status" value="1"/>
</dbReference>
<dbReference type="InterPro" id="IPR041962">
    <property type="entry name" value="BsuBI/PstI_N_sf"/>
</dbReference>
<feature type="domain" description="BsuBI/PstI restriction endonuclease" evidence="1">
    <location>
        <begin position="160"/>
        <end position="312"/>
    </location>
</feature>
<organism evidence="3 4">
    <name type="scientific">Micrococcus cohnii</name>
    <dbReference type="NCBI Taxonomy" id="993416"/>
    <lineage>
        <taxon>Bacteria</taxon>
        <taxon>Bacillati</taxon>
        <taxon>Actinomycetota</taxon>
        <taxon>Actinomycetes</taxon>
        <taxon>Micrococcales</taxon>
        <taxon>Micrococcaceae</taxon>
        <taxon>Micrococcus</taxon>
    </lineage>
</organism>
<name>A0A7W7M228_9MICC</name>
<feature type="domain" description="BsuBI/PstI restriction endonuclease HTH" evidence="2">
    <location>
        <begin position="2"/>
        <end position="148"/>
    </location>
</feature>
<keyword evidence="3" id="KW-0378">Hydrolase</keyword>